<dbReference type="Proteomes" id="UP000469558">
    <property type="component" value="Unassembled WGS sequence"/>
</dbReference>
<evidence type="ECO:0000313" key="4">
    <source>
        <dbReference type="Proteomes" id="UP000469558"/>
    </source>
</evidence>
<protein>
    <submittedName>
        <fullName evidence="3">Uncharacterized protein</fullName>
    </submittedName>
</protein>
<evidence type="ECO:0000256" key="1">
    <source>
        <dbReference type="SAM" id="Coils"/>
    </source>
</evidence>
<dbReference type="OrthoDB" id="3068835at2759"/>
<dbReference type="PANTHER" id="PTHR38887">
    <property type="entry name" value="CHROMOSOME 21, WHOLE GENOME SHOTGUN SEQUENCE"/>
    <property type="match status" value="1"/>
</dbReference>
<organism evidence="3 4">
    <name type="scientific">Lachnellula suecica</name>
    <dbReference type="NCBI Taxonomy" id="602035"/>
    <lineage>
        <taxon>Eukaryota</taxon>
        <taxon>Fungi</taxon>
        <taxon>Dikarya</taxon>
        <taxon>Ascomycota</taxon>
        <taxon>Pezizomycotina</taxon>
        <taxon>Leotiomycetes</taxon>
        <taxon>Helotiales</taxon>
        <taxon>Lachnaceae</taxon>
        <taxon>Lachnellula</taxon>
    </lineage>
</organism>
<dbReference type="PANTHER" id="PTHR38887:SF1">
    <property type="entry name" value="RAS MODIFICATION PROTEIN ERF4"/>
    <property type="match status" value="1"/>
</dbReference>
<feature type="region of interest" description="Disordered" evidence="2">
    <location>
        <begin position="271"/>
        <end position="293"/>
    </location>
</feature>
<reference evidence="3 4" key="1">
    <citation type="submission" date="2018-05" db="EMBL/GenBank/DDBJ databases">
        <title>Genome sequencing and assembly of the regulated plant pathogen Lachnellula willkommii and related sister species for the development of diagnostic species identification markers.</title>
        <authorList>
            <person name="Giroux E."/>
            <person name="Bilodeau G."/>
        </authorList>
    </citation>
    <scope>NUCLEOTIDE SEQUENCE [LARGE SCALE GENOMIC DNA]</scope>
    <source>
        <strain evidence="3 4">CBS 268.59</strain>
    </source>
</reference>
<evidence type="ECO:0000313" key="3">
    <source>
        <dbReference type="EMBL" id="TVY73334.1"/>
    </source>
</evidence>
<name>A0A8T9BZV1_9HELO</name>
<accession>A0A8T9BZV1</accession>
<gene>
    <name evidence="3" type="ORF">LSUE1_G007386</name>
</gene>
<comment type="caution">
    <text evidence="3">The sequence shown here is derived from an EMBL/GenBank/DDBJ whole genome shotgun (WGS) entry which is preliminary data.</text>
</comment>
<feature type="coiled-coil region" evidence="1">
    <location>
        <begin position="297"/>
        <end position="368"/>
    </location>
</feature>
<keyword evidence="4" id="KW-1185">Reference proteome</keyword>
<dbReference type="EMBL" id="QGMK01001111">
    <property type="protein sequence ID" value="TVY73334.1"/>
    <property type="molecule type" value="Genomic_DNA"/>
</dbReference>
<proteinExistence type="predicted"/>
<sequence length="421" mass="47215">MAYQETYQETYHAPYVPQEYQTQTPPTYAVSELYDASTTSHTREIRPSEVLEKPVVVPQSTNLFFIKTFSPFSRAYSPALGYLKNTISQDEFLAFIDGLNEAFLSPPVFQAMHVIGGTLLGTQIIPAQAVGGVFQITSLLGSAGFSIVRVKKYLKKTNASMFALRGLTVRLLSTKKMMEAINFKDTDAKGKMKLSPLEDVSELDPFIQATQLAATDPNAPVPLKEDPRLMRLKVLEDYVAPLTFDVPVGVGKMGSISKYGGAPLRWVNKKQMGKMDKARERSQKKRVEKAPEVQKEMEKSAGQLADLDQQIKVVQKNIIRASQQYDGDSKGRELQVRSPIEDELVQQMRALENIKLAEEEKRNQAIKNIHEKGDKKLLRAHKKEEKIANRILWVVIMKEGVHGTTSGDDLVHVDTHSVETH</sequence>
<evidence type="ECO:0000256" key="2">
    <source>
        <dbReference type="SAM" id="MobiDB-lite"/>
    </source>
</evidence>
<dbReference type="AlphaFoldDB" id="A0A8T9BZV1"/>
<keyword evidence="1" id="KW-0175">Coiled coil</keyword>
<dbReference type="InterPro" id="IPR053221">
    <property type="entry name" value="Burnettramic_acid_biosynth"/>
</dbReference>